<dbReference type="Proteomes" id="UP001144978">
    <property type="component" value="Unassembled WGS sequence"/>
</dbReference>
<reference evidence="1" key="1">
    <citation type="submission" date="2022-08" db="EMBL/GenBank/DDBJ databases">
        <title>Genome Sequence of Pycnoporus sanguineus.</title>
        <authorList>
            <person name="Buettner E."/>
        </authorList>
    </citation>
    <scope>NUCLEOTIDE SEQUENCE</scope>
    <source>
        <strain evidence="1">CG-C14</strain>
    </source>
</reference>
<dbReference type="EMBL" id="JANSHE010003428">
    <property type="protein sequence ID" value="KAJ2986137.1"/>
    <property type="molecule type" value="Genomic_DNA"/>
</dbReference>
<evidence type="ECO:0000313" key="2">
    <source>
        <dbReference type="Proteomes" id="UP001144978"/>
    </source>
</evidence>
<proteinExistence type="predicted"/>
<accession>A0ACC1P302</accession>
<gene>
    <name evidence="1" type="ORF">NUW54_g9891</name>
</gene>
<organism evidence="1 2">
    <name type="scientific">Trametes sanguinea</name>
    <dbReference type="NCBI Taxonomy" id="158606"/>
    <lineage>
        <taxon>Eukaryota</taxon>
        <taxon>Fungi</taxon>
        <taxon>Dikarya</taxon>
        <taxon>Basidiomycota</taxon>
        <taxon>Agaricomycotina</taxon>
        <taxon>Agaricomycetes</taxon>
        <taxon>Polyporales</taxon>
        <taxon>Polyporaceae</taxon>
        <taxon>Trametes</taxon>
    </lineage>
</organism>
<comment type="caution">
    <text evidence="1">The sequence shown here is derived from an EMBL/GenBank/DDBJ whole genome shotgun (WGS) entry which is preliminary data.</text>
</comment>
<keyword evidence="2" id="KW-1185">Reference proteome</keyword>
<evidence type="ECO:0000313" key="1">
    <source>
        <dbReference type="EMBL" id="KAJ2986137.1"/>
    </source>
</evidence>
<name>A0ACC1P302_9APHY</name>
<protein>
    <submittedName>
        <fullName evidence="1">Uncharacterized protein</fullName>
    </submittedName>
</protein>
<sequence length="168" mass="18398">MDHLLAVVVGFKESDDSDFVASGGTRQAVRSARLSSRAPVGSSVFHAGTGVGVTKGTATPTYQAQKESTELDQSYLGQIPPARFIAPKPVLPTRHDYFPQPAIEAQAEKPTALIPIRVEFETDTHRIRDCFMWNLNESLITPESFARIFCADLDLPLTPWVDTIAAQI</sequence>